<gene>
    <name evidence="1" type="ORF">RFI_11169</name>
</gene>
<reference evidence="1 2" key="1">
    <citation type="journal article" date="2013" name="Curr. Biol.">
        <title>The Genome of the Foraminiferan Reticulomyxa filosa.</title>
        <authorList>
            <person name="Glockner G."/>
            <person name="Hulsmann N."/>
            <person name="Schleicher M."/>
            <person name="Noegel A.A."/>
            <person name="Eichinger L."/>
            <person name="Gallinger C."/>
            <person name="Pawlowski J."/>
            <person name="Sierra R."/>
            <person name="Euteneuer U."/>
            <person name="Pillet L."/>
            <person name="Moustafa A."/>
            <person name="Platzer M."/>
            <person name="Groth M."/>
            <person name="Szafranski K."/>
            <person name="Schliwa M."/>
        </authorList>
    </citation>
    <scope>NUCLEOTIDE SEQUENCE [LARGE SCALE GENOMIC DNA]</scope>
</reference>
<organism evidence="1 2">
    <name type="scientific">Reticulomyxa filosa</name>
    <dbReference type="NCBI Taxonomy" id="46433"/>
    <lineage>
        <taxon>Eukaryota</taxon>
        <taxon>Sar</taxon>
        <taxon>Rhizaria</taxon>
        <taxon>Retaria</taxon>
        <taxon>Foraminifera</taxon>
        <taxon>Monothalamids</taxon>
        <taxon>Reticulomyxidae</taxon>
        <taxon>Reticulomyxa</taxon>
    </lineage>
</organism>
<evidence type="ECO:0000313" key="1">
    <source>
        <dbReference type="EMBL" id="ETO25969.1"/>
    </source>
</evidence>
<accession>X6NJS4</accession>
<sequence>MWLQFGLCVFTAFVACALHQWRYLCTFEFIVFCIVASNRFNGDLVLYTEANLQLKWPEYLLLVGCFATYLENTFVRTYVVAILDTFLTPFINKTQQYSKDTLLHIHPTAWIFISICFIQGLFKFLRILHQVREIDKNKVKQKCWKGSIISKLLFDLLF</sequence>
<comment type="caution">
    <text evidence="1">The sequence shown here is derived from an EMBL/GenBank/DDBJ whole genome shotgun (WGS) entry which is preliminary data.</text>
</comment>
<name>X6NJS4_RETFI</name>
<evidence type="ECO:0000313" key="2">
    <source>
        <dbReference type="Proteomes" id="UP000023152"/>
    </source>
</evidence>
<dbReference type="AlphaFoldDB" id="X6NJS4"/>
<keyword evidence="2" id="KW-1185">Reference proteome</keyword>
<protein>
    <submittedName>
        <fullName evidence="1">Uncharacterized protein</fullName>
    </submittedName>
</protein>
<proteinExistence type="predicted"/>
<dbReference type="Proteomes" id="UP000023152">
    <property type="component" value="Unassembled WGS sequence"/>
</dbReference>
<dbReference type="EMBL" id="ASPP01008172">
    <property type="protein sequence ID" value="ETO25969.1"/>
    <property type="molecule type" value="Genomic_DNA"/>
</dbReference>